<dbReference type="PANTHER" id="PTHR43591:SF31">
    <property type="entry name" value="LAEA-LIKE, PUTATIVE (AFU_ORTHOLOGUE AFUA_8G01930)-RELATED"/>
    <property type="match status" value="1"/>
</dbReference>
<name>A0A3D8Q7K1_9HELO</name>
<keyword evidence="3" id="KW-1185">Reference proteome</keyword>
<feature type="compositionally biased region" description="Polar residues" evidence="1">
    <location>
        <begin position="1"/>
        <end position="11"/>
    </location>
</feature>
<evidence type="ECO:0000313" key="2">
    <source>
        <dbReference type="EMBL" id="RDW57667.1"/>
    </source>
</evidence>
<dbReference type="CDD" id="cd02440">
    <property type="entry name" value="AdoMet_MTases"/>
    <property type="match status" value="1"/>
</dbReference>
<evidence type="ECO:0008006" key="4">
    <source>
        <dbReference type="Google" id="ProtNLM"/>
    </source>
</evidence>
<organism evidence="2 3">
    <name type="scientific">Coleophoma crateriformis</name>
    <dbReference type="NCBI Taxonomy" id="565419"/>
    <lineage>
        <taxon>Eukaryota</taxon>
        <taxon>Fungi</taxon>
        <taxon>Dikarya</taxon>
        <taxon>Ascomycota</taxon>
        <taxon>Pezizomycotina</taxon>
        <taxon>Leotiomycetes</taxon>
        <taxon>Helotiales</taxon>
        <taxon>Dermateaceae</taxon>
        <taxon>Coleophoma</taxon>
    </lineage>
</organism>
<dbReference type="InterPro" id="IPR029063">
    <property type="entry name" value="SAM-dependent_MTases_sf"/>
</dbReference>
<dbReference type="Proteomes" id="UP000256328">
    <property type="component" value="Unassembled WGS sequence"/>
</dbReference>
<dbReference type="AlphaFoldDB" id="A0A3D8Q7K1"/>
<comment type="caution">
    <text evidence="2">The sequence shown here is derived from an EMBL/GenBank/DDBJ whole genome shotgun (WGS) entry which is preliminary data.</text>
</comment>
<dbReference type="PANTHER" id="PTHR43591">
    <property type="entry name" value="METHYLTRANSFERASE"/>
    <property type="match status" value="1"/>
</dbReference>
<reference evidence="2 3" key="1">
    <citation type="journal article" date="2018" name="IMA Fungus">
        <title>IMA Genome-F 9: Draft genome sequence of Annulohypoxylon stygium, Aspergillus mulundensis, Berkeleyomyces basicola (syn. Thielaviopsis basicola), Ceratocystis smalleyi, two Cercospora beticola strains, Coleophoma cylindrospora, Fusarium fracticaudum, Phialophora cf. hyalina, and Morchella septimelata.</title>
        <authorList>
            <person name="Wingfield B.D."/>
            <person name="Bills G.F."/>
            <person name="Dong Y."/>
            <person name="Huang W."/>
            <person name="Nel W.J."/>
            <person name="Swalarsk-Parry B.S."/>
            <person name="Vaghefi N."/>
            <person name="Wilken P.M."/>
            <person name="An Z."/>
            <person name="de Beer Z.W."/>
            <person name="De Vos L."/>
            <person name="Chen L."/>
            <person name="Duong T.A."/>
            <person name="Gao Y."/>
            <person name="Hammerbacher A."/>
            <person name="Kikkert J.R."/>
            <person name="Li Y."/>
            <person name="Li H."/>
            <person name="Li K."/>
            <person name="Li Q."/>
            <person name="Liu X."/>
            <person name="Ma X."/>
            <person name="Naidoo K."/>
            <person name="Pethybridge S.J."/>
            <person name="Sun J."/>
            <person name="Steenkamp E.T."/>
            <person name="van der Nest M.A."/>
            <person name="van Wyk S."/>
            <person name="Wingfield M.J."/>
            <person name="Xiong C."/>
            <person name="Yue Q."/>
            <person name="Zhang X."/>
        </authorList>
    </citation>
    <scope>NUCLEOTIDE SEQUENCE [LARGE SCALE GENOMIC DNA]</scope>
    <source>
        <strain evidence="2 3">BP5796</strain>
    </source>
</reference>
<dbReference type="SUPFAM" id="SSF53335">
    <property type="entry name" value="S-adenosyl-L-methionine-dependent methyltransferases"/>
    <property type="match status" value="1"/>
</dbReference>
<dbReference type="OrthoDB" id="2013972at2759"/>
<feature type="region of interest" description="Disordered" evidence="1">
    <location>
        <begin position="1"/>
        <end position="28"/>
    </location>
</feature>
<dbReference type="GO" id="GO:0008168">
    <property type="term" value="F:methyltransferase activity"/>
    <property type="evidence" value="ECO:0007669"/>
    <property type="project" value="TreeGrafter"/>
</dbReference>
<dbReference type="Gene3D" id="3.40.50.150">
    <property type="entry name" value="Vaccinia Virus protein VP39"/>
    <property type="match status" value="1"/>
</dbReference>
<accession>A0A3D8Q7K1</accession>
<evidence type="ECO:0000256" key="1">
    <source>
        <dbReference type="SAM" id="MobiDB-lite"/>
    </source>
</evidence>
<dbReference type="EMBL" id="PDLN01000022">
    <property type="protein sequence ID" value="RDW57667.1"/>
    <property type="molecule type" value="Genomic_DNA"/>
</dbReference>
<evidence type="ECO:0000313" key="3">
    <source>
        <dbReference type="Proteomes" id="UP000256328"/>
    </source>
</evidence>
<sequence>MVEVPETTSTVAPLVPESDNYDENDSASVSVTSSTVSLGSSIMKYREENGRTYHAYKEGKYALPNDEGENDRLDHMNHLFSLTIDGKLYLSPLDKEKTHRVLDVGTGTGIWAIDFADEHPASEVVGIDLSPIQPSFIPPNVRFEIDDLEEPWTFSSPFDFIYCRQMTGSFSDWPNFFKQAYDNLNPGGRIELFDIVHPIITDDNSWPENSALLKWTTLATEAMIKFGRPINSTLKYKEMLLEAGFEDVKQTEYKWPINRWPKDMKAKELGMWTHENVTTGLFGLSAFVFTNLVEPKWTVEELEVFLVDVRNEFKDTKIHGYFPVYVVYGKKPEVAEAT</sequence>
<protein>
    <recommendedName>
        <fullName evidence="4">S-adenosyl-L-methionine-dependent methyltransferase</fullName>
    </recommendedName>
</protein>
<dbReference type="Pfam" id="PF13489">
    <property type="entry name" value="Methyltransf_23"/>
    <property type="match status" value="1"/>
</dbReference>
<proteinExistence type="predicted"/>
<gene>
    <name evidence="2" type="ORF">BP5796_12468</name>
</gene>